<sequence>MEAANSHGWRHGWLRGGALMQGLGFREPIRSNDRNRTSTTTRCQATHYTHPVPWATEPSSLIPECSPLISCDVLFGEKPSKVTQLAFSTLKGAILRTLETLAANSHSKEQWDPRMPKKGIFHSITLFCPYLCRV</sequence>
<organism evidence="1 2">
    <name type="scientific">Lineolata rhizophorae</name>
    <dbReference type="NCBI Taxonomy" id="578093"/>
    <lineage>
        <taxon>Eukaryota</taxon>
        <taxon>Fungi</taxon>
        <taxon>Dikarya</taxon>
        <taxon>Ascomycota</taxon>
        <taxon>Pezizomycotina</taxon>
        <taxon>Dothideomycetes</taxon>
        <taxon>Dothideomycetes incertae sedis</taxon>
        <taxon>Lineolatales</taxon>
        <taxon>Lineolataceae</taxon>
        <taxon>Lineolata</taxon>
    </lineage>
</organism>
<dbReference type="EMBL" id="MU001687">
    <property type="protein sequence ID" value="KAF2455277.1"/>
    <property type="molecule type" value="Genomic_DNA"/>
</dbReference>
<reference evidence="1" key="1">
    <citation type="journal article" date="2020" name="Stud. Mycol.">
        <title>101 Dothideomycetes genomes: a test case for predicting lifestyles and emergence of pathogens.</title>
        <authorList>
            <person name="Haridas S."/>
            <person name="Albert R."/>
            <person name="Binder M."/>
            <person name="Bloem J."/>
            <person name="Labutti K."/>
            <person name="Salamov A."/>
            <person name="Andreopoulos B."/>
            <person name="Baker S."/>
            <person name="Barry K."/>
            <person name="Bills G."/>
            <person name="Bluhm B."/>
            <person name="Cannon C."/>
            <person name="Castanera R."/>
            <person name="Culley D."/>
            <person name="Daum C."/>
            <person name="Ezra D."/>
            <person name="Gonzalez J."/>
            <person name="Henrissat B."/>
            <person name="Kuo A."/>
            <person name="Liang C."/>
            <person name="Lipzen A."/>
            <person name="Lutzoni F."/>
            <person name="Magnuson J."/>
            <person name="Mondo S."/>
            <person name="Nolan M."/>
            <person name="Ohm R."/>
            <person name="Pangilinan J."/>
            <person name="Park H.-J."/>
            <person name="Ramirez L."/>
            <person name="Alfaro M."/>
            <person name="Sun H."/>
            <person name="Tritt A."/>
            <person name="Yoshinaga Y."/>
            <person name="Zwiers L.-H."/>
            <person name="Turgeon B."/>
            <person name="Goodwin S."/>
            <person name="Spatafora J."/>
            <person name="Crous P."/>
            <person name="Grigoriev I."/>
        </authorList>
    </citation>
    <scope>NUCLEOTIDE SEQUENCE</scope>
    <source>
        <strain evidence="1">ATCC 16933</strain>
    </source>
</reference>
<name>A0A6A6NUV7_9PEZI</name>
<dbReference type="Proteomes" id="UP000799766">
    <property type="component" value="Unassembled WGS sequence"/>
</dbReference>
<evidence type="ECO:0000313" key="1">
    <source>
        <dbReference type="EMBL" id="KAF2455277.1"/>
    </source>
</evidence>
<accession>A0A6A6NUV7</accession>
<gene>
    <name evidence="1" type="ORF">BDY21DRAFT_72564</name>
</gene>
<dbReference type="AlphaFoldDB" id="A0A6A6NUV7"/>
<keyword evidence="2" id="KW-1185">Reference proteome</keyword>
<evidence type="ECO:0000313" key="2">
    <source>
        <dbReference type="Proteomes" id="UP000799766"/>
    </source>
</evidence>
<protein>
    <submittedName>
        <fullName evidence="1">Uncharacterized protein</fullName>
    </submittedName>
</protein>
<proteinExistence type="predicted"/>